<dbReference type="Pfam" id="PF08447">
    <property type="entry name" value="PAS_3"/>
    <property type="match status" value="1"/>
</dbReference>
<reference evidence="9 10" key="1">
    <citation type="submission" date="2017-01" db="EMBL/GenBank/DDBJ databases">
        <title>Genome Sequencing of a Marine Spirillum, Oceanospirillum multiglobuliferum ATCC 33336, from Japan.</title>
        <authorList>
            <person name="Carney J.G."/>
            <person name="Trachtenberg A.M."/>
            <person name="Rheaume B.A."/>
            <person name="Linnane J.D."/>
            <person name="Pitts N.L."/>
            <person name="Mykles D.L."/>
            <person name="Maclea K.S."/>
        </authorList>
    </citation>
    <scope>NUCLEOTIDE SEQUENCE [LARGE SCALE GENOMIC DNA]</scope>
    <source>
        <strain evidence="9 10">ATCC 33336</strain>
    </source>
</reference>
<feature type="transmembrane region" description="Helical" evidence="4">
    <location>
        <begin position="97"/>
        <end position="116"/>
    </location>
</feature>
<dbReference type="SUPFAM" id="SSF55785">
    <property type="entry name" value="PYP-like sensor domain (PAS domain)"/>
    <property type="match status" value="2"/>
</dbReference>
<gene>
    <name evidence="9" type="ORF">BTE48_07175</name>
</gene>
<keyword evidence="4" id="KW-0472">Membrane</keyword>
<feature type="domain" description="PAS" evidence="5">
    <location>
        <begin position="411"/>
        <end position="455"/>
    </location>
</feature>
<dbReference type="InterPro" id="IPR043128">
    <property type="entry name" value="Rev_trsase/Diguanyl_cyclase"/>
</dbReference>
<dbReference type="EC" id="3.1.4.52" evidence="1"/>
<dbReference type="AlphaFoldDB" id="A0A1T4NTU5"/>
<dbReference type="STRING" id="64969.SAMN02745127_01257"/>
<dbReference type="PROSITE" id="PS50883">
    <property type="entry name" value="EAL"/>
    <property type="match status" value="1"/>
</dbReference>
<evidence type="ECO:0000256" key="2">
    <source>
        <dbReference type="ARBA" id="ARBA00022636"/>
    </source>
</evidence>
<evidence type="ECO:0000313" key="9">
    <source>
        <dbReference type="EMBL" id="OPX55672.1"/>
    </source>
</evidence>
<dbReference type="SUPFAM" id="SSF55073">
    <property type="entry name" value="Nucleotide cyclase"/>
    <property type="match status" value="1"/>
</dbReference>
<dbReference type="InterPro" id="IPR035965">
    <property type="entry name" value="PAS-like_dom_sf"/>
</dbReference>
<name>A0A1T4NTU5_9GAMM</name>
<dbReference type="InterPro" id="IPR013655">
    <property type="entry name" value="PAS_fold_3"/>
</dbReference>
<dbReference type="CDD" id="cd01948">
    <property type="entry name" value="EAL"/>
    <property type="match status" value="1"/>
</dbReference>
<dbReference type="NCBIfam" id="TIGR00254">
    <property type="entry name" value="GGDEF"/>
    <property type="match status" value="1"/>
</dbReference>
<dbReference type="Gene3D" id="3.30.450.20">
    <property type="entry name" value="PAS domain"/>
    <property type="match status" value="2"/>
</dbReference>
<dbReference type="CDD" id="cd01949">
    <property type="entry name" value="GGDEF"/>
    <property type="match status" value="1"/>
</dbReference>
<dbReference type="OrthoDB" id="9787514at2"/>
<feature type="domain" description="GGDEF" evidence="8">
    <location>
        <begin position="568"/>
        <end position="701"/>
    </location>
</feature>
<dbReference type="PROSITE" id="PS50113">
    <property type="entry name" value="PAC"/>
    <property type="match status" value="2"/>
</dbReference>
<protein>
    <recommendedName>
        <fullName evidence="1">cyclic-guanylate-specific phosphodiesterase</fullName>
        <ecNumber evidence="1">3.1.4.52</ecNumber>
    </recommendedName>
</protein>
<dbReference type="InterPro" id="IPR001610">
    <property type="entry name" value="PAC"/>
</dbReference>
<dbReference type="Gene3D" id="3.30.70.270">
    <property type="match status" value="1"/>
</dbReference>
<dbReference type="GO" id="GO:0071111">
    <property type="term" value="F:cyclic-guanylate-specific phosphodiesterase activity"/>
    <property type="evidence" value="ECO:0007669"/>
    <property type="project" value="UniProtKB-EC"/>
</dbReference>
<dbReference type="Pfam" id="PF00563">
    <property type="entry name" value="EAL"/>
    <property type="match status" value="1"/>
</dbReference>
<dbReference type="SUPFAM" id="SSF141868">
    <property type="entry name" value="EAL domain-like"/>
    <property type="match status" value="1"/>
</dbReference>
<dbReference type="InterPro" id="IPR052155">
    <property type="entry name" value="Biofilm_reg_signaling"/>
</dbReference>
<keyword evidence="4" id="KW-0812">Transmembrane</keyword>
<keyword evidence="3" id="KW-0175">Coiled coil</keyword>
<keyword evidence="10" id="KW-1185">Reference proteome</keyword>
<evidence type="ECO:0000256" key="3">
    <source>
        <dbReference type="SAM" id="Coils"/>
    </source>
</evidence>
<dbReference type="SMART" id="SM00052">
    <property type="entry name" value="EAL"/>
    <property type="match status" value="1"/>
</dbReference>
<dbReference type="PROSITE" id="PS50112">
    <property type="entry name" value="PAS"/>
    <property type="match status" value="1"/>
</dbReference>
<feature type="domain" description="PAC" evidence="6">
    <location>
        <begin position="360"/>
        <end position="414"/>
    </location>
</feature>
<dbReference type="PANTHER" id="PTHR44757:SF2">
    <property type="entry name" value="BIOFILM ARCHITECTURE MAINTENANCE PROTEIN MBAA"/>
    <property type="match status" value="1"/>
</dbReference>
<proteinExistence type="predicted"/>
<accession>A0A1T4NTU5</accession>
<feature type="transmembrane region" description="Helical" evidence="4">
    <location>
        <begin position="64"/>
        <end position="85"/>
    </location>
</feature>
<feature type="transmembrane region" description="Helical" evidence="4">
    <location>
        <begin position="128"/>
        <end position="161"/>
    </location>
</feature>
<evidence type="ECO:0000259" key="6">
    <source>
        <dbReference type="PROSITE" id="PS50113"/>
    </source>
</evidence>
<sequence length="965" mass="109284">MTQPNSSGSAAQIAIDDTKTIAQSLQAEKITLLYRDSTTYYQLGMACALVCCTLLWTYQAQPLLLLWLLVYAGLTYGGIHLNKAFVQQTSCENLSRWKHLFSLGGLLVGSCWGVLVSTLTPESLLHESAVIICMTGLAIYATAVFSAVLTTYLAFILPAFLPLLLNQAQLEHPLISPYIIAIFLCFLLYGAWRNQRFLVDSLTAKVKNQFLLTQMQEAQAQSQKLNAQLADEVAIRTAAEHKLQQAQVLLEQQVVERTQALSTSNQQLQEAINRQHIAGLELERSRLRYSKAVEASELGLWEWNLQTDEIFHSHFEQLFGYSFDEMPHFMGHLKPLVHPQDYPILRSALVDNLKGITDQFKVQFRIQHKSGQWRWLEDTGRVIERDQKSQIALKMIGTRRDITEQFLKDEKLKLVWQAFESSNEAIFILDENFTITTLNQALCQITGYQSDELLGIHFENSPLWRQDLKLNIQIKEQLMQFGVWEGELIEKRKNGESFPEWLKIYRVLSQQAGHSHFVGMFTDLTQRKKAEEKLSYLANYDELTGVANRNLFKDRLHIAISQARLNKTNVALLLVDIDRFKAINNTLGHDVGDQLLQELAERLTTHIHNVDTIARLGADEFALIFDQYTNIDQVSTLAEQVAATIHTPFMIEEHELIVSSSIGISLFPKHTRGLNILVNQADLARNKVKQLGGAGFEFYSEEMQTGSLERLKMENDLRKALQRDELCVYYQPKVCLKENKIYEAEALVRWNHPESGLVSPGSFIPIAEETGLISAVGEQVFVQSCQQISAWLNKGLSIKVSVNLSAQQLLHNDLVSFIGDTIKAHKVPAHLIELELTESSLIEDPERTVEILEQIKALGVTLAIDDFGTGYSSLSYLQRFPLDILKIDRSFLKEVTSADPQQATLTKAIIALGHNLDMKIVAEGVETRAQLDFLKYQHCDYAQGFLISPPVPAQTFFELVERYNA</sequence>
<dbReference type="InterPro" id="IPR029787">
    <property type="entry name" value="Nucleotide_cyclase"/>
</dbReference>
<dbReference type="EMBL" id="MTSM01000007">
    <property type="protein sequence ID" value="OPX55672.1"/>
    <property type="molecule type" value="Genomic_DNA"/>
</dbReference>
<feature type="domain" description="PAC" evidence="6">
    <location>
        <begin position="482"/>
        <end position="536"/>
    </location>
</feature>
<feature type="coiled-coil region" evidence="3">
    <location>
        <begin position="208"/>
        <end position="235"/>
    </location>
</feature>
<dbReference type="RefSeq" id="WP_078744873.1">
    <property type="nucleotide sequence ID" value="NZ_FUXG01000006.1"/>
</dbReference>
<dbReference type="InterPro" id="IPR000014">
    <property type="entry name" value="PAS"/>
</dbReference>
<dbReference type="Gene3D" id="3.20.20.450">
    <property type="entry name" value="EAL domain"/>
    <property type="match status" value="1"/>
</dbReference>
<dbReference type="InterPro" id="IPR000700">
    <property type="entry name" value="PAS-assoc_C"/>
</dbReference>
<evidence type="ECO:0000313" key="10">
    <source>
        <dbReference type="Proteomes" id="UP000191418"/>
    </source>
</evidence>
<keyword evidence="2" id="KW-0973">c-di-GMP</keyword>
<dbReference type="PROSITE" id="PS50887">
    <property type="entry name" value="GGDEF"/>
    <property type="match status" value="1"/>
</dbReference>
<dbReference type="PANTHER" id="PTHR44757">
    <property type="entry name" value="DIGUANYLATE CYCLASE DGCP"/>
    <property type="match status" value="1"/>
</dbReference>
<dbReference type="Proteomes" id="UP000191418">
    <property type="component" value="Unassembled WGS sequence"/>
</dbReference>
<keyword evidence="4" id="KW-1133">Transmembrane helix</keyword>
<evidence type="ECO:0000259" key="7">
    <source>
        <dbReference type="PROSITE" id="PS50883"/>
    </source>
</evidence>
<comment type="caution">
    <text evidence="9">The sequence shown here is derived from an EMBL/GenBank/DDBJ whole genome shotgun (WGS) entry which is preliminary data.</text>
</comment>
<dbReference type="SMART" id="SM00267">
    <property type="entry name" value="GGDEF"/>
    <property type="match status" value="1"/>
</dbReference>
<evidence type="ECO:0000256" key="4">
    <source>
        <dbReference type="SAM" id="Phobius"/>
    </source>
</evidence>
<dbReference type="SMART" id="SM00091">
    <property type="entry name" value="PAS"/>
    <property type="match status" value="2"/>
</dbReference>
<dbReference type="CDD" id="cd00130">
    <property type="entry name" value="PAS"/>
    <property type="match status" value="2"/>
</dbReference>
<dbReference type="InterPro" id="IPR001633">
    <property type="entry name" value="EAL_dom"/>
</dbReference>
<dbReference type="NCBIfam" id="TIGR00229">
    <property type="entry name" value="sensory_box"/>
    <property type="match status" value="2"/>
</dbReference>
<dbReference type="Pfam" id="PF13426">
    <property type="entry name" value="PAS_9"/>
    <property type="match status" value="1"/>
</dbReference>
<dbReference type="Pfam" id="PF00990">
    <property type="entry name" value="GGDEF"/>
    <property type="match status" value="1"/>
</dbReference>
<evidence type="ECO:0000256" key="1">
    <source>
        <dbReference type="ARBA" id="ARBA00012282"/>
    </source>
</evidence>
<dbReference type="InterPro" id="IPR000160">
    <property type="entry name" value="GGDEF_dom"/>
</dbReference>
<feature type="transmembrane region" description="Helical" evidence="4">
    <location>
        <begin position="173"/>
        <end position="192"/>
    </location>
</feature>
<dbReference type="FunFam" id="3.20.20.450:FF:000001">
    <property type="entry name" value="Cyclic di-GMP phosphodiesterase yahA"/>
    <property type="match status" value="1"/>
</dbReference>
<dbReference type="SMART" id="SM00086">
    <property type="entry name" value="PAC"/>
    <property type="match status" value="2"/>
</dbReference>
<feature type="transmembrane region" description="Helical" evidence="4">
    <location>
        <begin position="39"/>
        <end position="58"/>
    </location>
</feature>
<evidence type="ECO:0000259" key="5">
    <source>
        <dbReference type="PROSITE" id="PS50112"/>
    </source>
</evidence>
<organism evidence="9 10">
    <name type="scientific">Oceanospirillum multiglobuliferum</name>
    <dbReference type="NCBI Taxonomy" id="64969"/>
    <lineage>
        <taxon>Bacteria</taxon>
        <taxon>Pseudomonadati</taxon>
        <taxon>Pseudomonadota</taxon>
        <taxon>Gammaproteobacteria</taxon>
        <taxon>Oceanospirillales</taxon>
        <taxon>Oceanospirillaceae</taxon>
        <taxon>Oceanospirillum</taxon>
    </lineage>
</organism>
<evidence type="ECO:0000259" key="8">
    <source>
        <dbReference type="PROSITE" id="PS50887"/>
    </source>
</evidence>
<dbReference type="InterPro" id="IPR035919">
    <property type="entry name" value="EAL_sf"/>
</dbReference>
<feature type="domain" description="EAL" evidence="7">
    <location>
        <begin position="710"/>
        <end position="964"/>
    </location>
</feature>